<reference evidence="1" key="1">
    <citation type="submission" date="2021-02" db="EMBL/GenBank/DDBJ databases">
        <authorList>
            <person name="Nowell W R."/>
        </authorList>
    </citation>
    <scope>NUCLEOTIDE SEQUENCE</scope>
</reference>
<organism evidence="1 2">
    <name type="scientific">Rotaria magnacalcarata</name>
    <dbReference type="NCBI Taxonomy" id="392030"/>
    <lineage>
        <taxon>Eukaryota</taxon>
        <taxon>Metazoa</taxon>
        <taxon>Spiralia</taxon>
        <taxon>Gnathifera</taxon>
        <taxon>Rotifera</taxon>
        <taxon>Eurotatoria</taxon>
        <taxon>Bdelloidea</taxon>
        <taxon>Philodinida</taxon>
        <taxon>Philodinidae</taxon>
        <taxon>Rotaria</taxon>
    </lineage>
</organism>
<name>A0A8S3B4G5_9BILA</name>
<proteinExistence type="predicted"/>
<evidence type="ECO:0000313" key="1">
    <source>
        <dbReference type="EMBL" id="CAF4796006.1"/>
    </source>
</evidence>
<accession>A0A8S3B4G5</accession>
<gene>
    <name evidence="1" type="ORF">SMN809_LOCUS46973</name>
</gene>
<sequence length="127" mass="14409">MRAESYNSSINNYELVQEALYTFIEEKGGPGIKANDLHKQMNKFYFFFGLKLDYLLFSAEQRHNVLVSRTPGNPLGSSEVIFPLKTLTGTTEELSRIIQSSSCCLQDVLSSAESLIRYFERIRGKTA</sequence>
<dbReference type="EMBL" id="CAJOBI010147390">
    <property type="protein sequence ID" value="CAF4796006.1"/>
    <property type="molecule type" value="Genomic_DNA"/>
</dbReference>
<comment type="caution">
    <text evidence="1">The sequence shown here is derived from an EMBL/GenBank/DDBJ whole genome shotgun (WGS) entry which is preliminary data.</text>
</comment>
<protein>
    <submittedName>
        <fullName evidence="1">Uncharacterized protein</fullName>
    </submittedName>
</protein>
<dbReference type="Proteomes" id="UP000676336">
    <property type="component" value="Unassembled WGS sequence"/>
</dbReference>
<evidence type="ECO:0000313" key="2">
    <source>
        <dbReference type="Proteomes" id="UP000676336"/>
    </source>
</evidence>
<dbReference type="AlphaFoldDB" id="A0A8S3B4G5"/>